<dbReference type="Proteomes" id="UP000094385">
    <property type="component" value="Unassembled WGS sequence"/>
</dbReference>
<reference evidence="1 2" key="1">
    <citation type="journal article" date="2016" name="Proc. Natl. Acad. Sci. U.S.A.">
        <title>Comparative genomics of biotechnologically important yeasts.</title>
        <authorList>
            <person name="Riley R."/>
            <person name="Haridas S."/>
            <person name="Wolfe K.H."/>
            <person name="Lopes M.R."/>
            <person name="Hittinger C.T."/>
            <person name="Goeker M."/>
            <person name="Salamov A.A."/>
            <person name="Wisecaver J.H."/>
            <person name="Long T.M."/>
            <person name="Calvey C.H."/>
            <person name="Aerts A.L."/>
            <person name="Barry K.W."/>
            <person name="Choi C."/>
            <person name="Clum A."/>
            <person name="Coughlan A.Y."/>
            <person name="Deshpande S."/>
            <person name="Douglass A.P."/>
            <person name="Hanson S.J."/>
            <person name="Klenk H.-P."/>
            <person name="LaButti K.M."/>
            <person name="Lapidus A."/>
            <person name="Lindquist E.A."/>
            <person name="Lipzen A.M."/>
            <person name="Meier-Kolthoff J.P."/>
            <person name="Ohm R.A."/>
            <person name="Otillar R.P."/>
            <person name="Pangilinan J.L."/>
            <person name="Peng Y."/>
            <person name="Rokas A."/>
            <person name="Rosa C.A."/>
            <person name="Scheuner C."/>
            <person name="Sibirny A.A."/>
            <person name="Slot J.C."/>
            <person name="Stielow J.B."/>
            <person name="Sun H."/>
            <person name="Kurtzman C.P."/>
            <person name="Blackwell M."/>
            <person name="Grigoriev I.V."/>
            <person name="Jeffries T.W."/>
        </authorList>
    </citation>
    <scope>NUCLEOTIDE SEQUENCE [LARGE SCALE GENOMIC DNA]</scope>
    <source>
        <strain evidence="1 2">NRRL Y-11557</strain>
    </source>
</reference>
<sequence length="90" mass="9983">MLHKIRTFRTNTKSMFCGLMGFSLTRAKVQFDFDSIDNASSSIRMLHRLGGGKKLTGNLHLMLEVSRLGSTTIKSMSIELYASGISRGLL</sequence>
<dbReference type="EMBL" id="KV454301">
    <property type="protein sequence ID" value="ODQ70009.1"/>
    <property type="molecule type" value="Genomic_DNA"/>
</dbReference>
<protein>
    <submittedName>
        <fullName evidence="1">Uncharacterized protein</fullName>
    </submittedName>
</protein>
<evidence type="ECO:0000313" key="2">
    <source>
        <dbReference type="Proteomes" id="UP000094385"/>
    </source>
</evidence>
<keyword evidence="2" id="KW-1185">Reference proteome</keyword>
<accession>A0A1E3PX51</accession>
<name>A0A1E3PX51_LIPST</name>
<dbReference type="AlphaFoldDB" id="A0A1E3PX51"/>
<evidence type="ECO:0000313" key="1">
    <source>
        <dbReference type="EMBL" id="ODQ70009.1"/>
    </source>
</evidence>
<organism evidence="1 2">
    <name type="scientific">Lipomyces starkeyi NRRL Y-11557</name>
    <dbReference type="NCBI Taxonomy" id="675824"/>
    <lineage>
        <taxon>Eukaryota</taxon>
        <taxon>Fungi</taxon>
        <taxon>Dikarya</taxon>
        <taxon>Ascomycota</taxon>
        <taxon>Saccharomycotina</taxon>
        <taxon>Lipomycetes</taxon>
        <taxon>Lipomycetales</taxon>
        <taxon>Lipomycetaceae</taxon>
        <taxon>Lipomyces</taxon>
    </lineage>
</organism>
<proteinExistence type="predicted"/>
<gene>
    <name evidence="1" type="ORF">LIPSTDRAFT_74988</name>
</gene>